<evidence type="ECO:0000256" key="3">
    <source>
        <dbReference type="ARBA" id="ARBA00022692"/>
    </source>
</evidence>
<proteinExistence type="predicted"/>
<evidence type="ECO:0000256" key="6">
    <source>
        <dbReference type="SAM" id="MobiDB-lite"/>
    </source>
</evidence>
<evidence type="ECO:0000256" key="1">
    <source>
        <dbReference type="ARBA" id="ARBA00004141"/>
    </source>
</evidence>
<keyword evidence="3" id="KW-0812">Transmembrane</keyword>
<evidence type="ECO:0000256" key="2">
    <source>
        <dbReference type="ARBA" id="ARBA00022448"/>
    </source>
</evidence>
<dbReference type="InterPro" id="IPR000175">
    <property type="entry name" value="Na/ntran_symport"/>
</dbReference>
<comment type="subcellular location">
    <subcellularLocation>
        <location evidence="1">Membrane</location>
        <topology evidence="1">Multi-pass membrane protein</topology>
    </subcellularLocation>
</comment>
<keyword evidence="8" id="KW-1185">Reference proteome</keyword>
<dbReference type="PROSITE" id="PS50267">
    <property type="entry name" value="NA_NEUROTRAN_SYMP_3"/>
    <property type="match status" value="1"/>
</dbReference>
<keyword evidence="4" id="KW-1133">Transmembrane helix</keyword>
<evidence type="ECO:0000313" key="8">
    <source>
        <dbReference type="Proteomes" id="UP001209878"/>
    </source>
</evidence>
<dbReference type="EMBL" id="JAODUO010000075">
    <property type="protein sequence ID" value="KAK2190594.1"/>
    <property type="molecule type" value="Genomic_DNA"/>
</dbReference>
<dbReference type="InterPro" id="IPR037272">
    <property type="entry name" value="SNS_sf"/>
</dbReference>
<dbReference type="SUPFAM" id="SSF161070">
    <property type="entry name" value="SNF-like"/>
    <property type="match status" value="1"/>
</dbReference>
<keyword evidence="5" id="KW-0472">Membrane</keyword>
<name>A0AAD9P9G5_RIDPI</name>
<dbReference type="AlphaFoldDB" id="A0AAD9P9G5"/>
<feature type="region of interest" description="Disordered" evidence="6">
    <location>
        <begin position="176"/>
        <end position="199"/>
    </location>
</feature>
<sequence length="213" mass="23884">MPYSKRLGLRTQPDERSTYVSQGGGLGILLSQFAQFTRLTYGEYVYPIWVDALGWAFVLFEMCLIPGVALYKIFRNKGSDPVLERVKSLCIPTSAWGRRGFYLEQSASNSALATLHRFDNKTESLMVLRHTSKGVIRTSSDLNDTDMLTRQMTIGSEAADPFTMLAVEPLHHHSASMRVLRHSSTDDVTARHPDENDDERDLAAVLRACNSVL</sequence>
<feature type="compositionally biased region" description="Basic and acidic residues" evidence="6">
    <location>
        <begin position="183"/>
        <end position="194"/>
    </location>
</feature>
<comment type="caution">
    <text evidence="7">The sequence shown here is derived from an EMBL/GenBank/DDBJ whole genome shotgun (WGS) entry which is preliminary data.</text>
</comment>
<reference evidence="7" key="1">
    <citation type="journal article" date="2023" name="Mol. Biol. Evol.">
        <title>Third-Generation Sequencing Reveals the Adaptive Role of the Epigenome in Three Deep-Sea Polychaetes.</title>
        <authorList>
            <person name="Perez M."/>
            <person name="Aroh O."/>
            <person name="Sun Y."/>
            <person name="Lan Y."/>
            <person name="Juniper S.K."/>
            <person name="Young C.R."/>
            <person name="Angers B."/>
            <person name="Qian P.Y."/>
        </authorList>
    </citation>
    <scope>NUCLEOTIDE SEQUENCE</scope>
    <source>
        <strain evidence="7">R07B-5</strain>
    </source>
</reference>
<dbReference type="Proteomes" id="UP001209878">
    <property type="component" value="Unassembled WGS sequence"/>
</dbReference>
<accession>A0AAD9P9G5</accession>
<protein>
    <submittedName>
        <fullName evidence="7">Uncharacterized protein</fullName>
    </submittedName>
</protein>
<evidence type="ECO:0000313" key="7">
    <source>
        <dbReference type="EMBL" id="KAK2190594.1"/>
    </source>
</evidence>
<evidence type="ECO:0000256" key="5">
    <source>
        <dbReference type="ARBA" id="ARBA00023136"/>
    </source>
</evidence>
<keyword evidence="2" id="KW-0813">Transport</keyword>
<gene>
    <name evidence="7" type="ORF">NP493_75g09039</name>
</gene>
<evidence type="ECO:0000256" key="4">
    <source>
        <dbReference type="ARBA" id="ARBA00022989"/>
    </source>
</evidence>
<dbReference type="GO" id="GO:0016020">
    <property type="term" value="C:membrane"/>
    <property type="evidence" value="ECO:0007669"/>
    <property type="project" value="UniProtKB-SubCell"/>
</dbReference>
<organism evidence="7 8">
    <name type="scientific">Ridgeia piscesae</name>
    <name type="common">Tubeworm</name>
    <dbReference type="NCBI Taxonomy" id="27915"/>
    <lineage>
        <taxon>Eukaryota</taxon>
        <taxon>Metazoa</taxon>
        <taxon>Spiralia</taxon>
        <taxon>Lophotrochozoa</taxon>
        <taxon>Annelida</taxon>
        <taxon>Polychaeta</taxon>
        <taxon>Sedentaria</taxon>
        <taxon>Canalipalpata</taxon>
        <taxon>Sabellida</taxon>
        <taxon>Siboglinidae</taxon>
        <taxon>Ridgeia</taxon>
    </lineage>
</organism>
<dbReference type="Pfam" id="PF00209">
    <property type="entry name" value="SNF"/>
    <property type="match status" value="1"/>
</dbReference>